<feature type="region of interest" description="Disordered" evidence="1">
    <location>
        <begin position="130"/>
        <end position="162"/>
    </location>
</feature>
<feature type="compositionally biased region" description="Basic residues" evidence="1">
    <location>
        <begin position="130"/>
        <end position="151"/>
    </location>
</feature>
<keyword evidence="2" id="KW-0812">Transmembrane</keyword>
<protein>
    <submittedName>
        <fullName evidence="3">Uncharacterized protein</fullName>
    </submittedName>
</protein>
<dbReference type="AlphaFoldDB" id="A0AAV8XVN9"/>
<name>A0AAV8XVN9_9CUCU</name>
<keyword evidence="4" id="KW-1185">Reference proteome</keyword>
<evidence type="ECO:0000313" key="3">
    <source>
        <dbReference type="EMBL" id="KAJ8942976.1"/>
    </source>
</evidence>
<evidence type="ECO:0000256" key="1">
    <source>
        <dbReference type="SAM" id="MobiDB-lite"/>
    </source>
</evidence>
<feature type="compositionally biased region" description="Acidic residues" evidence="1">
    <location>
        <begin position="272"/>
        <end position="287"/>
    </location>
</feature>
<organism evidence="3 4">
    <name type="scientific">Rhamnusium bicolor</name>
    <dbReference type="NCBI Taxonomy" id="1586634"/>
    <lineage>
        <taxon>Eukaryota</taxon>
        <taxon>Metazoa</taxon>
        <taxon>Ecdysozoa</taxon>
        <taxon>Arthropoda</taxon>
        <taxon>Hexapoda</taxon>
        <taxon>Insecta</taxon>
        <taxon>Pterygota</taxon>
        <taxon>Neoptera</taxon>
        <taxon>Endopterygota</taxon>
        <taxon>Coleoptera</taxon>
        <taxon>Polyphaga</taxon>
        <taxon>Cucujiformia</taxon>
        <taxon>Chrysomeloidea</taxon>
        <taxon>Cerambycidae</taxon>
        <taxon>Lepturinae</taxon>
        <taxon>Rhagiini</taxon>
        <taxon>Rhamnusium</taxon>
    </lineage>
</organism>
<comment type="caution">
    <text evidence="3">The sequence shown here is derived from an EMBL/GenBank/DDBJ whole genome shotgun (WGS) entry which is preliminary data.</text>
</comment>
<sequence length="380" mass="43681">MWNFVNTMGHSHSGHFMGPQMNQKREFSIQVHNVSIIPGKTFANPNFVNRCQCTVNTVHSYENSFITTPFQKISHVDRPNVNNGKFLNVNCALVNSSQSIIDTIKENQLDIVKHVEPNCEVVKTAKTKPIRMSCSRKRNKRSRKNRRRKAGGKNSKQNMNRQKIRDMMDVDLETDSINASSISMSPKICNDTFNLTDFIVESPNKPSSLLKEDKSHCDSDKEDLMAILSISPINKRTSVRERQLSTTESEDSFIVFDGGSDEELECSKEFSEESEDETEDESEDEKDSDSPSSAVPHKRVSELFFYCLSYIIYTKLCLCTMSEINWVIILSIMFSIKPTVSNPPPPFVVINKWGSYRGYYWYLLFILILNYYVNKLCKYK</sequence>
<gene>
    <name evidence="3" type="ORF">NQ314_009851</name>
</gene>
<dbReference type="Proteomes" id="UP001162156">
    <property type="component" value="Unassembled WGS sequence"/>
</dbReference>
<evidence type="ECO:0000256" key="2">
    <source>
        <dbReference type="SAM" id="Phobius"/>
    </source>
</evidence>
<feature type="transmembrane region" description="Helical" evidence="2">
    <location>
        <begin position="356"/>
        <end position="373"/>
    </location>
</feature>
<evidence type="ECO:0000313" key="4">
    <source>
        <dbReference type="Proteomes" id="UP001162156"/>
    </source>
</evidence>
<dbReference type="EMBL" id="JANEYF010002729">
    <property type="protein sequence ID" value="KAJ8942976.1"/>
    <property type="molecule type" value="Genomic_DNA"/>
</dbReference>
<reference evidence="3" key="1">
    <citation type="journal article" date="2023" name="Insect Mol. Biol.">
        <title>Genome sequencing provides insights into the evolution of gene families encoding plant cell wall-degrading enzymes in longhorned beetles.</title>
        <authorList>
            <person name="Shin N.R."/>
            <person name="Okamura Y."/>
            <person name="Kirsch R."/>
            <person name="Pauchet Y."/>
        </authorList>
    </citation>
    <scope>NUCLEOTIDE SEQUENCE</scope>
    <source>
        <strain evidence="3">RBIC_L_NR</strain>
    </source>
</reference>
<feature type="region of interest" description="Disordered" evidence="1">
    <location>
        <begin position="266"/>
        <end position="295"/>
    </location>
</feature>
<keyword evidence="2" id="KW-1133">Transmembrane helix</keyword>
<proteinExistence type="predicted"/>
<accession>A0AAV8XVN9</accession>
<keyword evidence="2" id="KW-0472">Membrane</keyword>